<evidence type="ECO:0000259" key="2">
    <source>
        <dbReference type="PROSITE" id="PS51053"/>
    </source>
</evidence>
<organism evidence="5">
    <name type="scientific">Anisakis simplex</name>
    <name type="common">Herring worm</name>
    <dbReference type="NCBI Taxonomy" id="6269"/>
    <lineage>
        <taxon>Eukaryota</taxon>
        <taxon>Metazoa</taxon>
        <taxon>Ecdysozoa</taxon>
        <taxon>Nematoda</taxon>
        <taxon>Chromadorea</taxon>
        <taxon>Rhabditida</taxon>
        <taxon>Spirurina</taxon>
        <taxon>Ascaridomorpha</taxon>
        <taxon>Ascaridoidea</taxon>
        <taxon>Anisakidae</taxon>
        <taxon>Anisakis</taxon>
        <taxon>Anisakis simplex complex</taxon>
    </lineage>
</organism>
<reference evidence="5" key="1">
    <citation type="submission" date="2017-02" db="UniProtKB">
        <authorList>
            <consortium name="WormBaseParasite"/>
        </authorList>
    </citation>
    <scope>IDENTIFICATION</scope>
</reference>
<sequence>MVLLYSSSTYHQSSCSSSASNATKPFSSTGQQQHLNKFNISSASSSPQPSSTSIRFQSSDTLFTAPLVTSSSLSDLSSSYPYRSLPIQFRLDELGTEMESEDDDCSESSSVTSDGASSFDSSSVCSMANELDSLNERRREMLQLSISKIQTMNTSNVAVSLRKSLLIYNTMKSLQRELEESGEDMYGSLIEGSGVSTTRDEDVLVGEEMLRSDNISTGNNTEQRWNEYDWHDMNSNDSRRFEQSSLFAYDQREGQQRDTSNYWWSSWNIAGDNDDNNNNSVMRFNHDIIGEGRCETIQDLEMYGDILNESNKKSNDNAGYSLLGGAYEYWSSSSDAVSNRGSSAVTTTTNSSSVTTTTPTSAYAIDDYLGMWGECEDDNYNPLNNCNLTQSEIMHMFGLPSHHLNSQVLSQA</sequence>
<accession>A0A0M3JRF9</accession>
<dbReference type="InterPro" id="IPR009263">
    <property type="entry name" value="SERTA_dom"/>
</dbReference>
<feature type="compositionally biased region" description="Low complexity" evidence="1">
    <location>
        <begin position="107"/>
        <end position="117"/>
    </location>
</feature>
<gene>
    <name evidence="3" type="ORF">ASIM_LOCUS10046</name>
</gene>
<evidence type="ECO:0000313" key="5">
    <source>
        <dbReference type="WBParaSite" id="ASIM_0001031501-mRNA-1"/>
    </source>
</evidence>
<feature type="region of interest" description="Disordered" evidence="1">
    <location>
        <begin position="96"/>
        <end position="117"/>
    </location>
</feature>
<dbReference type="EMBL" id="UYRR01030981">
    <property type="protein sequence ID" value="VDK42251.1"/>
    <property type="molecule type" value="Genomic_DNA"/>
</dbReference>
<protein>
    <submittedName>
        <fullName evidence="5">SERTA domain-containing protein</fullName>
    </submittedName>
</protein>
<dbReference type="Proteomes" id="UP000267096">
    <property type="component" value="Unassembled WGS sequence"/>
</dbReference>
<evidence type="ECO:0000313" key="4">
    <source>
        <dbReference type="Proteomes" id="UP000267096"/>
    </source>
</evidence>
<feature type="compositionally biased region" description="Low complexity" evidence="1">
    <location>
        <begin position="1"/>
        <end position="20"/>
    </location>
</feature>
<feature type="compositionally biased region" description="Acidic residues" evidence="1">
    <location>
        <begin position="96"/>
        <end position="106"/>
    </location>
</feature>
<dbReference type="PROSITE" id="PS51053">
    <property type="entry name" value="SERTA"/>
    <property type="match status" value="1"/>
</dbReference>
<feature type="domain" description="SERTA" evidence="2">
    <location>
        <begin position="134"/>
        <end position="182"/>
    </location>
</feature>
<reference evidence="3 4" key="2">
    <citation type="submission" date="2018-11" db="EMBL/GenBank/DDBJ databases">
        <authorList>
            <consortium name="Pathogen Informatics"/>
        </authorList>
    </citation>
    <scope>NUCLEOTIDE SEQUENCE [LARGE SCALE GENOMIC DNA]</scope>
</reference>
<proteinExistence type="predicted"/>
<evidence type="ECO:0000256" key="1">
    <source>
        <dbReference type="SAM" id="MobiDB-lite"/>
    </source>
</evidence>
<keyword evidence="4" id="KW-1185">Reference proteome</keyword>
<evidence type="ECO:0000313" key="3">
    <source>
        <dbReference type="EMBL" id="VDK42251.1"/>
    </source>
</evidence>
<dbReference type="OrthoDB" id="5810123at2759"/>
<dbReference type="WBParaSite" id="ASIM_0001031501-mRNA-1">
    <property type="protein sequence ID" value="ASIM_0001031501-mRNA-1"/>
    <property type="gene ID" value="ASIM_0001031501"/>
</dbReference>
<name>A0A0M3JRF9_ANISI</name>
<dbReference type="AlphaFoldDB" id="A0A0M3JRF9"/>
<feature type="region of interest" description="Disordered" evidence="1">
    <location>
        <begin position="1"/>
        <end position="29"/>
    </location>
</feature>